<reference evidence="9 10" key="1">
    <citation type="journal article" date="2021" name="Cell">
        <title>Tracing the genetic footprints of vertebrate landing in non-teleost ray-finned fishes.</title>
        <authorList>
            <person name="Bi X."/>
            <person name="Wang K."/>
            <person name="Yang L."/>
            <person name="Pan H."/>
            <person name="Jiang H."/>
            <person name="Wei Q."/>
            <person name="Fang M."/>
            <person name="Yu H."/>
            <person name="Zhu C."/>
            <person name="Cai Y."/>
            <person name="He Y."/>
            <person name="Gan X."/>
            <person name="Zeng H."/>
            <person name="Yu D."/>
            <person name="Zhu Y."/>
            <person name="Jiang H."/>
            <person name="Qiu Q."/>
            <person name="Yang H."/>
            <person name="Zhang Y.E."/>
            <person name="Wang W."/>
            <person name="Zhu M."/>
            <person name="He S."/>
            <person name="Zhang G."/>
        </authorList>
    </citation>
    <scope>NUCLEOTIDE SEQUENCE [LARGE SCALE GENOMIC DNA]</scope>
    <source>
        <strain evidence="9">Bchr_013</strain>
    </source>
</reference>
<evidence type="ECO:0000256" key="2">
    <source>
        <dbReference type="ARBA" id="ARBA00008789"/>
    </source>
</evidence>
<evidence type="ECO:0000256" key="1">
    <source>
        <dbReference type="ARBA" id="ARBA00004651"/>
    </source>
</evidence>
<feature type="transmembrane region" description="Helical" evidence="7">
    <location>
        <begin position="271"/>
        <end position="288"/>
    </location>
</feature>
<feature type="compositionally biased region" description="Polar residues" evidence="8">
    <location>
        <begin position="398"/>
        <end position="408"/>
    </location>
</feature>
<keyword evidence="6 7" id="KW-0472">Membrane</keyword>
<keyword evidence="5 7" id="KW-1133">Transmembrane helix</keyword>
<evidence type="ECO:0000256" key="4">
    <source>
        <dbReference type="ARBA" id="ARBA00022692"/>
    </source>
</evidence>
<keyword evidence="3" id="KW-1003">Cell membrane</keyword>
<feature type="transmembrane region" description="Helical" evidence="7">
    <location>
        <begin position="300"/>
        <end position="320"/>
    </location>
</feature>
<feature type="non-terminal residue" evidence="9">
    <location>
        <position position="408"/>
    </location>
</feature>
<accession>A0A8X7X4H7</accession>
<evidence type="ECO:0000256" key="8">
    <source>
        <dbReference type="SAM" id="MobiDB-lite"/>
    </source>
</evidence>
<evidence type="ECO:0000256" key="7">
    <source>
        <dbReference type="RuleBase" id="RU910716"/>
    </source>
</evidence>
<evidence type="ECO:0000256" key="5">
    <source>
        <dbReference type="ARBA" id="ARBA00022989"/>
    </source>
</evidence>
<feature type="transmembrane region" description="Helical" evidence="7">
    <location>
        <begin position="46"/>
        <end position="71"/>
    </location>
</feature>
<keyword evidence="10" id="KW-1185">Reference proteome</keyword>
<evidence type="ECO:0000256" key="3">
    <source>
        <dbReference type="ARBA" id="ARBA00022475"/>
    </source>
</evidence>
<feature type="transmembrane region" description="Helical" evidence="7">
    <location>
        <begin position="16"/>
        <end position="34"/>
    </location>
</feature>
<dbReference type="EMBL" id="JAATIS010004753">
    <property type="protein sequence ID" value="KAG2460959.1"/>
    <property type="molecule type" value="Genomic_DNA"/>
</dbReference>
<evidence type="ECO:0000256" key="6">
    <source>
        <dbReference type="ARBA" id="ARBA00023136"/>
    </source>
</evidence>
<dbReference type="InterPro" id="IPR018629">
    <property type="entry name" value="XK-rel"/>
</dbReference>
<dbReference type="GO" id="GO:0005886">
    <property type="term" value="C:plasma membrane"/>
    <property type="evidence" value="ECO:0007669"/>
    <property type="project" value="UniProtKB-SubCell"/>
</dbReference>
<feature type="transmembrane region" description="Helical" evidence="7">
    <location>
        <begin position="237"/>
        <end position="259"/>
    </location>
</feature>
<comment type="subcellular location">
    <subcellularLocation>
        <location evidence="1">Cell membrane</location>
        <topology evidence="1">Multi-pass membrane protein</topology>
    </subcellularLocation>
    <subcellularLocation>
        <location evidence="7">Membrane</location>
        <topology evidence="7">Multi-pass membrane protein</topology>
    </subcellularLocation>
</comment>
<evidence type="ECO:0000313" key="10">
    <source>
        <dbReference type="Proteomes" id="UP000886611"/>
    </source>
</evidence>
<proteinExistence type="inferred from homology"/>
<sequence>MKAKRDNQGTYSGRDFAFTCFGFVLFMFDVVLDIKVSVGFYQEGDYASLIVFVLIIGFSSMAIQVFSWIFFQVDRQKDDYVPVTWAEKLSVRQRAALHVIQLGMVVRYIAAIKLGYMVTFCSTTTDKASLVRFVNFVSHDLKLLSVFETSSETIPQMILMLYIFLQSNKVDYVQCVKFGGGFLTVTNSVVNYHMSLRATLTEKKQLKVRHFCPWLVYFGWNLLLLASRIVAVTLLTSVSFCYIGFNFLCVWAAFLLWAWKKNTKLIGRPKSEWLYRAMAALILYFNWFNVAEGRTLGRCIIYHSFIFVDNLTLLVVWYIFRDTHDTDGYAMHALIGVPAMYLSGVLCRGVYYWRFHPKVWMEKPNNSQEDNEKLQNLGPPSDEISLGDESVPSLLTVGDSNTVSSPAQ</sequence>
<organism evidence="9 10">
    <name type="scientific">Polypterus senegalus</name>
    <name type="common">Senegal bichir</name>
    <dbReference type="NCBI Taxonomy" id="55291"/>
    <lineage>
        <taxon>Eukaryota</taxon>
        <taxon>Metazoa</taxon>
        <taxon>Chordata</taxon>
        <taxon>Craniata</taxon>
        <taxon>Vertebrata</taxon>
        <taxon>Euteleostomi</taxon>
        <taxon>Actinopterygii</taxon>
        <taxon>Polypteriformes</taxon>
        <taxon>Polypteridae</taxon>
        <taxon>Polypterus</taxon>
    </lineage>
</organism>
<dbReference type="InterPro" id="IPR050895">
    <property type="entry name" value="XK-related_scramblase"/>
</dbReference>
<feature type="transmembrane region" description="Helical" evidence="7">
    <location>
        <begin position="332"/>
        <end position="353"/>
    </location>
</feature>
<dbReference type="GO" id="GO:0070782">
    <property type="term" value="P:phosphatidylserine exposure on apoptotic cell surface"/>
    <property type="evidence" value="ECO:0007669"/>
    <property type="project" value="TreeGrafter"/>
</dbReference>
<name>A0A8X7X4H7_POLSE</name>
<evidence type="ECO:0000313" key="9">
    <source>
        <dbReference type="EMBL" id="KAG2460959.1"/>
    </source>
</evidence>
<dbReference type="Pfam" id="PF09815">
    <property type="entry name" value="XK-related"/>
    <property type="match status" value="1"/>
</dbReference>
<keyword evidence="4 7" id="KW-0812">Transmembrane</keyword>
<dbReference type="PANTHER" id="PTHR16024">
    <property type="entry name" value="XK-RELATED PROTEIN"/>
    <property type="match status" value="1"/>
</dbReference>
<feature type="region of interest" description="Disordered" evidence="8">
    <location>
        <begin position="364"/>
        <end position="408"/>
    </location>
</feature>
<protein>
    <recommendedName>
        <fullName evidence="7">XK-related protein</fullName>
    </recommendedName>
</protein>
<dbReference type="PANTHER" id="PTHR16024:SF19">
    <property type="entry name" value="XK-RELATED PROTEIN"/>
    <property type="match status" value="1"/>
</dbReference>
<comment type="caution">
    <text evidence="9">The sequence shown here is derived from an EMBL/GenBank/DDBJ whole genome shotgun (WGS) entry which is preliminary data.</text>
</comment>
<dbReference type="AlphaFoldDB" id="A0A8X7X4H7"/>
<dbReference type="OrthoDB" id="6136301at2759"/>
<dbReference type="GO" id="GO:1902742">
    <property type="term" value="P:apoptotic process involved in development"/>
    <property type="evidence" value="ECO:0007669"/>
    <property type="project" value="TreeGrafter"/>
</dbReference>
<gene>
    <name evidence="9" type="primary">Xkr8</name>
    <name evidence="9" type="ORF">GTO96_0011161</name>
</gene>
<dbReference type="GO" id="GO:0043652">
    <property type="term" value="P:engulfment of apoptotic cell"/>
    <property type="evidence" value="ECO:0007669"/>
    <property type="project" value="TreeGrafter"/>
</dbReference>
<feature type="non-terminal residue" evidence="9">
    <location>
        <position position="1"/>
    </location>
</feature>
<comment type="similarity">
    <text evidence="2 7">Belongs to the XK family.</text>
</comment>
<dbReference type="Proteomes" id="UP000886611">
    <property type="component" value="Unassembled WGS sequence"/>
</dbReference>
<feature type="transmembrane region" description="Helical" evidence="7">
    <location>
        <begin position="211"/>
        <end position="231"/>
    </location>
</feature>